<evidence type="ECO:0008006" key="3">
    <source>
        <dbReference type="Google" id="ProtNLM"/>
    </source>
</evidence>
<evidence type="ECO:0000313" key="2">
    <source>
        <dbReference type="Proteomes" id="UP000198508"/>
    </source>
</evidence>
<accession>A0A1I0K963</accession>
<gene>
    <name evidence="1" type="ORF">SAMN05216313_15412</name>
</gene>
<dbReference type="STRING" id="460384.SAMN05216313_15412"/>
<dbReference type="AlphaFoldDB" id="A0A1I0K963"/>
<organism evidence="1 2">
    <name type="scientific">Enterocloster lavalensis</name>
    <dbReference type="NCBI Taxonomy" id="460384"/>
    <lineage>
        <taxon>Bacteria</taxon>
        <taxon>Bacillati</taxon>
        <taxon>Bacillota</taxon>
        <taxon>Clostridia</taxon>
        <taxon>Lachnospirales</taxon>
        <taxon>Lachnospiraceae</taxon>
        <taxon>Enterocloster</taxon>
    </lineage>
</organism>
<evidence type="ECO:0000313" key="1">
    <source>
        <dbReference type="EMBL" id="SEU20343.1"/>
    </source>
</evidence>
<dbReference type="RefSeq" id="WP_007718617.1">
    <property type="nucleotide sequence ID" value="NZ_FOIM01000054.1"/>
</dbReference>
<name>A0A1I0K963_9FIRM</name>
<dbReference type="Proteomes" id="UP000198508">
    <property type="component" value="Unassembled WGS sequence"/>
</dbReference>
<dbReference type="EMBL" id="FOIM01000054">
    <property type="protein sequence ID" value="SEU20343.1"/>
    <property type="molecule type" value="Genomic_DNA"/>
</dbReference>
<reference evidence="2" key="1">
    <citation type="submission" date="2016-10" db="EMBL/GenBank/DDBJ databases">
        <authorList>
            <person name="Varghese N."/>
            <person name="Submissions S."/>
        </authorList>
    </citation>
    <scope>NUCLEOTIDE SEQUENCE [LARGE SCALE GENOMIC DNA]</scope>
    <source>
        <strain evidence="2">NLAE-zl-G277</strain>
    </source>
</reference>
<protein>
    <recommendedName>
        <fullName evidence="3">Capsid protein</fullName>
    </recommendedName>
</protein>
<keyword evidence="2" id="KW-1185">Reference proteome</keyword>
<proteinExistence type="predicted"/>
<dbReference type="GeneID" id="93280947"/>
<sequence length="290" mass="31526">MPNTIALAKNYTALLDEVYRKASVTADLTSDTSMMRAGANANEILYPQIDVTGLGDYSRNSGYTGGAVNVVWKTTAFNYDRGTKISVDTMDDQETFNIAFGMAGGTLQRDKVAPEADAFTFATLAGIEGISKATPATYADASEFLAALLAAKSIMDEDEVPEEGRYLYATPTLLNGVMALDTTKSKEVLSTFAFKKAVPQSRFYTAIDLLDGKTSGEELGHFKKAESGKDINFMIIHKPAIIKFDKHIASDIIPPSLNPDSDAYISKYRKYGLVDVYKNKVAGIYLSHKA</sequence>